<reference evidence="1 2" key="1">
    <citation type="submission" date="2020-09" db="EMBL/GenBank/DDBJ databases">
        <title>Genome sequences of type strains of Chitinophaga qingshengii and Chitinophaga varians.</title>
        <authorList>
            <person name="Kittiwongwattana C."/>
        </authorList>
    </citation>
    <scope>NUCLEOTIDE SEQUENCE [LARGE SCALE GENOMIC DNA]</scope>
    <source>
        <strain evidence="1 2">JCM 30026</strain>
    </source>
</reference>
<evidence type="ECO:0000313" key="2">
    <source>
        <dbReference type="Proteomes" id="UP000659124"/>
    </source>
</evidence>
<evidence type="ECO:0008006" key="3">
    <source>
        <dbReference type="Google" id="ProtNLM"/>
    </source>
</evidence>
<organism evidence="1 2">
    <name type="scientific">Chitinophaga qingshengii</name>
    <dbReference type="NCBI Taxonomy" id="1569794"/>
    <lineage>
        <taxon>Bacteria</taxon>
        <taxon>Pseudomonadati</taxon>
        <taxon>Bacteroidota</taxon>
        <taxon>Chitinophagia</taxon>
        <taxon>Chitinophagales</taxon>
        <taxon>Chitinophagaceae</taxon>
        <taxon>Chitinophaga</taxon>
    </lineage>
</organism>
<keyword evidence="2" id="KW-1185">Reference proteome</keyword>
<evidence type="ECO:0000313" key="1">
    <source>
        <dbReference type="EMBL" id="MBC9931194.1"/>
    </source>
</evidence>
<dbReference type="RefSeq" id="WP_188088229.1">
    <property type="nucleotide sequence ID" value="NZ_JACVFC010000001.1"/>
</dbReference>
<proteinExistence type="predicted"/>
<gene>
    <name evidence="1" type="ORF">ICL07_12465</name>
</gene>
<comment type="caution">
    <text evidence="1">The sequence shown here is derived from an EMBL/GenBank/DDBJ whole genome shotgun (WGS) entry which is preliminary data.</text>
</comment>
<dbReference type="Proteomes" id="UP000659124">
    <property type="component" value="Unassembled WGS sequence"/>
</dbReference>
<accession>A0ABR7TQA0</accession>
<name>A0ABR7TQA0_9BACT</name>
<dbReference type="EMBL" id="JACVFC010000001">
    <property type="protein sequence ID" value="MBC9931194.1"/>
    <property type="molecule type" value="Genomic_DNA"/>
</dbReference>
<sequence>MEANNKNTKTFLQISVHLTGYDEMDLLGTGMLESYYDVVIHENNLHLVSEFLTTSEKILGDLPNINDKIRQQLIDDVKFNSLTSNIIMMWYMGTWNGNVVSPQSYIQGLVWKAADTHPPGAKQPGYGSWENPPITIHPPVAVKPAAKAETLTTV</sequence>
<protein>
    <recommendedName>
        <fullName evidence="3">Gluconate 2-dehydrogenase subunit 3 family protein</fullName>
    </recommendedName>
</protein>